<dbReference type="SUPFAM" id="SSF109854">
    <property type="entry name" value="DinB/YfiT-like putative metalloenzymes"/>
    <property type="match status" value="1"/>
</dbReference>
<dbReference type="EMBL" id="CP048113">
    <property type="protein sequence ID" value="QHS60029.1"/>
    <property type="molecule type" value="Genomic_DNA"/>
</dbReference>
<dbReference type="AlphaFoldDB" id="A0A6B9ZE69"/>
<organism evidence="1 2">
    <name type="scientific">Chitinophaga agri</name>
    <dbReference type="NCBI Taxonomy" id="2703787"/>
    <lineage>
        <taxon>Bacteria</taxon>
        <taxon>Pseudomonadati</taxon>
        <taxon>Bacteroidota</taxon>
        <taxon>Chitinophagia</taxon>
        <taxon>Chitinophagales</taxon>
        <taxon>Chitinophagaceae</taxon>
        <taxon>Chitinophaga</taxon>
    </lineage>
</organism>
<name>A0A6B9ZE69_9BACT</name>
<accession>A0A6B9ZE69</accession>
<evidence type="ECO:0000313" key="1">
    <source>
        <dbReference type="EMBL" id="QHS60029.1"/>
    </source>
</evidence>
<protein>
    <recommendedName>
        <fullName evidence="3">DinB family protein</fullName>
    </recommendedName>
</protein>
<dbReference type="InterPro" id="IPR034660">
    <property type="entry name" value="DinB/YfiT-like"/>
</dbReference>
<reference evidence="1 2" key="1">
    <citation type="submission" date="2020-01" db="EMBL/GenBank/DDBJ databases">
        <title>Complete genome sequence of Chitinophaga sp. H33E-04 isolated from quinoa roots.</title>
        <authorList>
            <person name="Weon H.-Y."/>
            <person name="Lee S.A."/>
        </authorList>
    </citation>
    <scope>NUCLEOTIDE SEQUENCE [LARGE SCALE GENOMIC DNA]</scope>
    <source>
        <strain evidence="1 2">H33E-04</strain>
    </source>
</reference>
<evidence type="ECO:0000313" key="2">
    <source>
        <dbReference type="Proteomes" id="UP000476411"/>
    </source>
</evidence>
<sequence>METVLKPLLELLQEVYIGTTEHSWVIDAKPGHGFSAAIATINAQQASTPLVEGGTTVASHTEHLRWSIYFALKFYQGEKPVGNWEESWEVHAVDEEQWARLQRDLREAYEQLILAIKGVKDWSNPQLVQGTLAMLPHAAYHLGAVKQMLKSIGN</sequence>
<dbReference type="RefSeq" id="WP_162331723.1">
    <property type="nucleotide sequence ID" value="NZ_CP048113.1"/>
</dbReference>
<proteinExistence type="predicted"/>
<gene>
    <name evidence="1" type="ORF">GWR21_10605</name>
</gene>
<evidence type="ECO:0008006" key="3">
    <source>
        <dbReference type="Google" id="ProtNLM"/>
    </source>
</evidence>
<keyword evidence="2" id="KW-1185">Reference proteome</keyword>
<dbReference type="KEGG" id="chih:GWR21_10605"/>
<dbReference type="Proteomes" id="UP000476411">
    <property type="component" value="Chromosome"/>
</dbReference>